<dbReference type="Proteomes" id="UP000005019">
    <property type="component" value="Unassembled WGS sequence"/>
</dbReference>
<reference evidence="3 4" key="1">
    <citation type="journal article" date="2011" name="J. Bacteriol.">
        <title>Genome sequence of Methyloversatilis universalis FAM5T, a methylotrophic representative of the order Rhodocyclales.</title>
        <authorList>
            <person name="Kittichotirat W."/>
            <person name="Good N.M."/>
            <person name="Hall R."/>
            <person name="Bringel F."/>
            <person name="Lajus A."/>
            <person name="Medigue C."/>
            <person name="Smalley N.E."/>
            <person name="Beck D."/>
            <person name="Bumgarner R."/>
            <person name="Vuilleumier S."/>
            <person name="Kalyuzhnaya M.G."/>
        </authorList>
    </citation>
    <scope>NUCLEOTIDE SEQUENCE [LARGE SCALE GENOMIC DNA]</scope>
    <source>
        <strain evidence="4">ATCC BAA-1314 / JCM 13912 / FAM5</strain>
    </source>
</reference>
<dbReference type="STRING" id="1000565.METUNv1_00250"/>
<gene>
    <name evidence="3" type="ORF">METUNv1_00250</name>
</gene>
<evidence type="ECO:0000256" key="1">
    <source>
        <dbReference type="ARBA" id="ARBA00022801"/>
    </source>
</evidence>
<keyword evidence="1" id="KW-0378">Hydrolase</keyword>
<dbReference type="PANTHER" id="PTHR43798:SF31">
    <property type="entry name" value="AB HYDROLASE SUPERFAMILY PROTEIN YCLE"/>
    <property type="match status" value="1"/>
</dbReference>
<proteinExistence type="predicted"/>
<dbReference type="eggNOG" id="COG2267">
    <property type="taxonomic scope" value="Bacteria"/>
</dbReference>
<dbReference type="AlphaFoldDB" id="F5R7Q2"/>
<evidence type="ECO:0000313" key="4">
    <source>
        <dbReference type="Proteomes" id="UP000005019"/>
    </source>
</evidence>
<dbReference type="GO" id="GO:0016787">
    <property type="term" value="F:hydrolase activity"/>
    <property type="evidence" value="ECO:0007669"/>
    <property type="project" value="UniProtKB-KW"/>
</dbReference>
<organism evidence="3 4">
    <name type="scientific">Methyloversatilis universalis (strain ATCC BAA-1314 / DSM 25237 / JCM 13912 / CCUG 52030 / FAM5)</name>
    <dbReference type="NCBI Taxonomy" id="1000565"/>
    <lineage>
        <taxon>Bacteria</taxon>
        <taxon>Pseudomonadati</taxon>
        <taxon>Pseudomonadota</taxon>
        <taxon>Betaproteobacteria</taxon>
        <taxon>Nitrosomonadales</taxon>
        <taxon>Sterolibacteriaceae</taxon>
        <taxon>Methyloversatilis</taxon>
    </lineage>
</organism>
<feature type="domain" description="AB hydrolase-1" evidence="2">
    <location>
        <begin position="63"/>
        <end position="219"/>
    </location>
</feature>
<dbReference type="PRINTS" id="PR00111">
    <property type="entry name" value="ABHYDROLASE"/>
</dbReference>
<evidence type="ECO:0000313" key="3">
    <source>
        <dbReference type="EMBL" id="EGK73619.1"/>
    </source>
</evidence>
<dbReference type="EMBL" id="AFHG01000028">
    <property type="protein sequence ID" value="EGK73619.1"/>
    <property type="molecule type" value="Genomic_DNA"/>
</dbReference>
<comment type="caution">
    <text evidence="3">The sequence shown here is derived from an EMBL/GenBank/DDBJ whole genome shotgun (WGS) entry which is preliminary data.</text>
</comment>
<dbReference type="InterPro" id="IPR029058">
    <property type="entry name" value="AB_hydrolase_fold"/>
</dbReference>
<sequence>MAPPPPIHTLVLLPGLDGSDRFLRPLVEALPAHIRPRVLSYPRDGDQRYPALLAGVSAQVRDLERYWLLGSSFGGPLALRLAAEAPSRVCGVVLSTSFVRMPRPELAKWAPYANAAVIGALRTVRRLPVWLGRSPSDPFRRAKADTWRGVSSRELAARVRAVMREDASALLAALKVPLLCLAAEQDSVVPAHNLDAMRALRPDLRVAHLPGSHMALFHHADSAARIITGFIDRPTDR</sequence>
<protein>
    <submittedName>
        <fullName evidence="3">BioH protein</fullName>
    </submittedName>
</protein>
<evidence type="ECO:0000259" key="2">
    <source>
        <dbReference type="Pfam" id="PF00561"/>
    </source>
</evidence>
<dbReference type="InterPro" id="IPR050266">
    <property type="entry name" value="AB_hydrolase_sf"/>
</dbReference>
<dbReference type="PANTHER" id="PTHR43798">
    <property type="entry name" value="MONOACYLGLYCEROL LIPASE"/>
    <property type="match status" value="1"/>
</dbReference>
<dbReference type="RefSeq" id="WP_008058028.1">
    <property type="nucleotide sequence ID" value="NZ_AFHG01000028.1"/>
</dbReference>
<dbReference type="InterPro" id="IPR000073">
    <property type="entry name" value="AB_hydrolase_1"/>
</dbReference>
<dbReference type="SUPFAM" id="SSF53474">
    <property type="entry name" value="alpha/beta-Hydrolases"/>
    <property type="match status" value="1"/>
</dbReference>
<dbReference type="OrthoDB" id="8561148at2"/>
<accession>F5R7Q2</accession>
<dbReference type="Pfam" id="PF00561">
    <property type="entry name" value="Abhydrolase_1"/>
    <property type="match status" value="1"/>
</dbReference>
<dbReference type="GO" id="GO:0016020">
    <property type="term" value="C:membrane"/>
    <property type="evidence" value="ECO:0007669"/>
    <property type="project" value="TreeGrafter"/>
</dbReference>
<name>F5R7Q2_METUF</name>
<dbReference type="Gene3D" id="3.40.50.1820">
    <property type="entry name" value="alpha/beta hydrolase"/>
    <property type="match status" value="1"/>
</dbReference>
<keyword evidence="4" id="KW-1185">Reference proteome</keyword>